<feature type="chain" id="PRO_5041468804" evidence="2">
    <location>
        <begin position="26"/>
        <end position="262"/>
    </location>
</feature>
<accession>A0AA47N2B0</accession>
<sequence length="262" mass="30191">MRQKGMERIALAWLILSGRVIQCFADGIINQLTYSGTELLALRDGAALPSAGLLNDVPRELCRHHGAGHRRDGKARKRGKRGGVRQRTRRASKLPLPQMLLCNSRSLRNKLDELRLLARGCYEYHWDVFFKDADIDRATESTTAYISFCVDSIIPQKTVKIYPNNKPYITRDIKDCIRRKKSAFKLSDTEGVRTAQKELNQHMRAARLQYKERAERDLSMNNSKKLWDSIRGMTNMEAKRKPLFAQDEILKANHLNYQVGQF</sequence>
<feature type="signal peptide" evidence="2">
    <location>
        <begin position="1"/>
        <end position="25"/>
    </location>
</feature>
<keyword evidence="2" id="KW-0732">Signal</keyword>
<proteinExistence type="predicted"/>
<feature type="region of interest" description="Disordered" evidence="1">
    <location>
        <begin position="64"/>
        <end position="89"/>
    </location>
</feature>
<dbReference type="AlphaFoldDB" id="A0AA47N2B0"/>
<evidence type="ECO:0000256" key="2">
    <source>
        <dbReference type="SAM" id="SignalP"/>
    </source>
</evidence>
<reference evidence="3" key="1">
    <citation type="journal article" date="2023" name="Front. Mar. Sci.">
        <title>A new Merluccius polli reference genome to investigate the effects of global change in West African waters.</title>
        <authorList>
            <person name="Mateo J.L."/>
            <person name="Blanco-Fernandez C."/>
            <person name="Garcia-Vazquez E."/>
            <person name="Machado-Schiaffino G."/>
        </authorList>
    </citation>
    <scope>NUCLEOTIDE SEQUENCE</scope>
    <source>
        <strain evidence="3">C29</strain>
        <tissue evidence="3">Fin</tissue>
    </source>
</reference>
<name>A0AA47N2B0_MERPO</name>
<comment type="caution">
    <text evidence="3">The sequence shown here is derived from an EMBL/GenBank/DDBJ whole genome shotgun (WGS) entry which is preliminary data.</text>
</comment>
<evidence type="ECO:0000256" key="1">
    <source>
        <dbReference type="SAM" id="MobiDB-lite"/>
    </source>
</evidence>
<dbReference type="PANTHER" id="PTHR47510:SF3">
    <property type="entry name" value="ENDO_EXONUCLEASE_PHOSPHATASE DOMAIN-CONTAINING PROTEIN"/>
    <property type="match status" value="1"/>
</dbReference>
<gene>
    <name evidence="3" type="ORF">N1851_008558</name>
</gene>
<organism evidence="3 4">
    <name type="scientific">Merluccius polli</name>
    <name type="common">Benguela hake</name>
    <name type="synonym">Merluccius cadenati</name>
    <dbReference type="NCBI Taxonomy" id="89951"/>
    <lineage>
        <taxon>Eukaryota</taxon>
        <taxon>Metazoa</taxon>
        <taxon>Chordata</taxon>
        <taxon>Craniata</taxon>
        <taxon>Vertebrata</taxon>
        <taxon>Euteleostomi</taxon>
        <taxon>Actinopterygii</taxon>
        <taxon>Neopterygii</taxon>
        <taxon>Teleostei</taxon>
        <taxon>Neoteleostei</taxon>
        <taxon>Acanthomorphata</taxon>
        <taxon>Zeiogadaria</taxon>
        <taxon>Gadariae</taxon>
        <taxon>Gadiformes</taxon>
        <taxon>Gadoidei</taxon>
        <taxon>Merlucciidae</taxon>
        <taxon>Merluccius</taxon>
    </lineage>
</organism>
<protein>
    <submittedName>
        <fullName evidence="3">Uncharacterized protein</fullName>
    </submittedName>
</protein>
<evidence type="ECO:0000313" key="3">
    <source>
        <dbReference type="EMBL" id="KAK0150341.1"/>
    </source>
</evidence>
<keyword evidence="4" id="KW-1185">Reference proteome</keyword>
<dbReference type="PANTHER" id="PTHR47510">
    <property type="entry name" value="REVERSE TRANSCRIPTASE DOMAIN-CONTAINING PROTEIN"/>
    <property type="match status" value="1"/>
</dbReference>
<dbReference type="Proteomes" id="UP001174136">
    <property type="component" value="Unassembled WGS sequence"/>
</dbReference>
<dbReference type="EMBL" id="JAOPHQ010001508">
    <property type="protein sequence ID" value="KAK0150341.1"/>
    <property type="molecule type" value="Genomic_DNA"/>
</dbReference>
<evidence type="ECO:0000313" key="4">
    <source>
        <dbReference type="Proteomes" id="UP001174136"/>
    </source>
</evidence>